<dbReference type="Pfam" id="PF08887">
    <property type="entry name" value="GAD-like"/>
    <property type="match status" value="1"/>
</dbReference>
<dbReference type="InterPro" id="IPR015002">
    <property type="entry name" value="T6SS_Tdi1_C"/>
</dbReference>
<reference evidence="4" key="1">
    <citation type="submission" date="2016-01" db="EMBL/GenBank/DDBJ databases">
        <authorList>
            <person name="Regsiter A."/>
            <person name="william w."/>
        </authorList>
    </citation>
    <scope>NUCLEOTIDE SEQUENCE [LARGE SCALE GENOMIC DNA]</scope>
    <source>
        <strain evidence="4">CFBP 6623</strain>
    </source>
</reference>
<accession>A0A1S7QD33</accession>
<proteinExistence type="predicted"/>
<feature type="domain" description="T6SS immunity protein Tdi1 C-terminal" evidence="2">
    <location>
        <begin position="140"/>
        <end position="202"/>
    </location>
</feature>
<name>A0A1S7QD33_9HYPH</name>
<dbReference type="Proteomes" id="UP000191988">
    <property type="component" value="Unassembled WGS sequence"/>
</dbReference>
<evidence type="ECO:0008006" key="5">
    <source>
        <dbReference type="Google" id="ProtNLM"/>
    </source>
</evidence>
<dbReference type="Pfam" id="PF08906">
    <property type="entry name" value="T6SS_Tdi1_C"/>
    <property type="match status" value="1"/>
</dbReference>
<evidence type="ECO:0000313" key="4">
    <source>
        <dbReference type="Proteomes" id="UP000191988"/>
    </source>
</evidence>
<feature type="domain" description="GAD-related" evidence="1">
    <location>
        <begin position="22"/>
        <end position="108"/>
    </location>
</feature>
<gene>
    <name evidence="3" type="ORF">AGR3A_Cc420235</name>
</gene>
<protein>
    <recommendedName>
        <fullName evidence="5">GAD-related domain-containing protein</fullName>
    </recommendedName>
</protein>
<evidence type="ECO:0000259" key="2">
    <source>
        <dbReference type="Pfam" id="PF08906"/>
    </source>
</evidence>
<dbReference type="EMBL" id="FBWK01000037">
    <property type="protein sequence ID" value="CUX34782.1"/>
    <property type="molecule type" value="Genomic_DNA"/>
</dbReference>
<dbReference type="InterPro" id="IPR014983">
    <property type="entry name" value="GAD-rel"/>
</dbReference>
<organism evidence="3 4">
    <name type="scientific">Agrobacterium tomkonis CFBP 6623</name>
    <dbReference type="NCBI Taxonomy" id="1183432"/>
    <lineage>
        <taxon>Bacteria</taxon>
        <taxon>Pseudomonadati</taxon>
        <taxon>Pseudomonadota</taxon>
        <taxon>Alphaproteobacteria</taxon>
        <taxon>Hyphomicrobiales</taxon>
        <taxon>Rhizobiaceae</taxon>
        <taxon>Rhizobium/Agrobacterium group</taxon>
        <taxon>Agrobacterium</taxon>
        <taxon>Agrobacterium tumefaciens complex</taxon>
    </lineage>
</organism>
<dbReference type="RefSeq" id="WP_046799403.1">
    <property type="nucleotide sequence ID" value="NZ_LT009723.1"/>
</dbReference>
<evidence type="ECO:0000259" key="1">
    <source>
        <dbReference type="Pfam" id="PF08887"/>
    </source>
</evidence>
<keyword evidence="4" id="KW-1185">Reference proteome</keyword>
<dbReference type="STRING" id="1183432.AGR3A_Cc420235"/>
<evidence type="ECO:0000313" key="3">
    <source>
        <dbReference type="EMBL" id="CUX34782.1"/>
    </source>
</evidence>
<sequence>MVSYQTRLEAVLTKLTAGQLEKGRGPVDSEKYMGRLPESIFKVWDELGLGVFWSGYFQLCDPDKYRPILDQVLLGDPDLDPEKTHAIGFSAFGEILAWNETHRSVYVTLPESQVSCRWLTSPKQGVDPNLTILTSLLMVDDDSYDMPDENGRPLFKVAQSKLGDLGAGQIYGFKPILAFGGPRNANSLIVYDAFPHMSILAQAHDFQLVDMTPFPPRHVRRIGN</sequence>
<dbReference type="AlphaFoldDB" id="A0A1S7QD33"/>